<dbReference type="RefSeq" id="WP_131283290.1">
    <property type="nucleotide sequence ID" value="NZ_RXLP01000008.1"/>
</dbReference>
<gene>
    <name evidence="2" type="ORF">EJ419_02175</name>
</gene>
<keyword evidence="1" id="KW-1133">Transmembrane helix</keyword>
<organism evidence="2 3">
    <name type="scientific">Alloscardovia theropitheci</name>
    <dbReference type="NCBI Taxonomy" id="2496842"/>
    <lineage>
        <taxon>Bacteria</taxon>
        <taxon>Bacillati</taxon>
        <taxon>Actinomycetota</taxon>
        <taxon>Actinomycetes</taxon>
        <taxon>Bifidobacteriales</taxon>
        <taxon>Bifidobacteriaceae</taxon>
        <taxon>Alloscardovia</taxon>
    </lineage>
</organism>
<feature type="transmembrane region" description="Helical" evidence="1">
    <location>
        <begin position="6"/>
        <end position="27"/>
    </location>
</feature>
<accession>A0A4R0QQR2</accession>
<reference evidence="2 3" key="1">
    <citation type="submission" date="2018-12" db="EMBL/GenBank/DDBJ databases">
        <title>Alloscrdovia theropitheci sp. nov: a novel taxon from the feces of the bleeding-herat monkey (Theropithecus geleda).</title>
        <authorList>
            <person name="Modesto M."/>
        </authorList>
    </citation>
    <scope>NUCLEOTIDE SEQUENCE [LARGE SCALE GENOMIC DNA]</scope>
    <source>
        <strain evidence="2 3">GLDI4/2</strain>
    </source>
</reference>
<evidence type="ECO:0000313" key="2">
    <source>
        <dbReference type="EMBL" id="TCD54663.1"/>
    </source>
</evidence>
<dbReference type="Proteomes" id="UP000291289">
    <property type="component" value="Unassembled WGS sequence"/>
</dbReference>
<name>A0A4R0QQR2_9BIFI</name>
<evidence type="ECO:0000256" key="1">
    <source>
        <dbReference type="SAM" id="Phobius"/>
    </source>
</evidence>
<keyword evidence="1" id="KW-0812">Transmembrane</keyword>
<dbReference type="AlphaFoldDB" id="A0A4R0QQR2"/>
<evidence type="ECO:0000313" key="3">
    <source>
        <dbReference type="Proteomes" id="UP000291289"/>
    </source>
</evidence>
<sequence length="228" mass="27087">MMNVFLSNITAILSIIISIATSIYTVIRDHRNDKRLEQTEKINKENQKWKKDFDLFKEDNRQKYLLIQNLLSRQQTRASIIPYFNIVLKDNRIRRDKNSLILEIGLINIGKESATNIQLSPYSSNENKLVYFKNKQEFKWQYYINEYLSQYYAFPGDEVTYKISVDLNDKEKINDFLEFKIKYSDLIGNVYEQGFKFGIHSTYQSGLEKIFYNHANSSRKPTLIQQSE</sequence>
<dbReference type="OrthoDB" id="2340006at2"/>
<protein>
    <submittedName>
        <fullName evidence="2">Uncharacterized protein</fullName>
    </submittedName>
</protein>
<dbReference type="EMBL" id="RXLP01000008">
    <property type="protein sequence ID" value="TCD54663.1"/>
    <property type="molecule type" value="Genomic_DNA"/>
</dbReference>
<comment type="caution">
    <text evidence="2">The sequence shown here is derived from an EMBL/GenBank/DDBJ whole genome shotgun (WGS) entry which is preliminary data.</text>
</comment>
<proteinExistence type="predicted"/>
<keyword evidence="3" id="KW-1185">Reference proteome</keyword>
<keyword evidence="1" id="KW-0472">Membrane</keyword>